<evidence type="ECO:0000256" key="1">
    <source>
        <dbReference type="SAM" id="MobiDB-lite"/>
    </source>
</evidence>
<dbReference type="AlphaFoldDB" id="A0AAW0FTU2"/>
<proteinExistence type="predicted"/>
<sequence>MDNFSWSDSVQAVFGSCLSCMGQSPRHDSNNEHDNDNNATLSRSRLDELEGLLADSDDAETMSLHSNLGDRDRSRRKRRQRKGIKVFGYDLFGRPPIHLPDDENEDMSSSRRREQAPEAQRTRTISSSTLDSDASPLDASTIEELTAARAAESAAKEEEERRAKEERRQKRRERKELKRAALALAMSREGDFEGFQGSGGSAHGNIPSPFRTSTVDSSDISSPRVQEDFGPFEQSQVHENPDDDAIDGAADFGAESYTRPRPNGTSGSGSDSRSRTSASNSNPDSARYNHHYLSQQPIPSPHMLSNAPPSEMSTPPPKKKKSKRDKQSRLSVSTTSQSASLASPPPQQASFPFVAASEADHPGIRNWLYQSLRYRMAVSQVQGYLEL</sequence>
<gene>
    <name evidence="2" type="ORF">QCA50_011879</name>
</gene>
<feature type="compositionally biased region" description="Polar residues" evidence="1">
    <location>
        <begin position="122"/>
        <end position="132"/>
    </location>
</feature>
<feature type="region of interest" description="Disordered" evidence="1">
    <location>
        <begin position="93"/>
        <end position="177"/>
    </location>
</feature>
<feature type="compositionally biased region" description="Basic residues" evidence="1">
    <location>
        <begin position="317"/>
        <end position="326"/>
    </location>
</feature>
<reference evidence="2 3" key="1">
    <citation type="submission" date="2022-09" db="EMBL/GenBank/DDBJ databases">
        <authorList>
            <person name="Palmer J.M."/>
        </authorList>
    </citation>
    <scope>NUCLEOTIDE SEQUENCE [LARGE SCALE GENOMIC DNA]</scope>
    <source>
        <strain evidence="2 3">DSM 7382</strain>
    </source>
</reference>
<feature type="compositionally biased region" description="Basic and acidic residues" evidence="1">
    <location>
        <begin position="25"/>
        <end position="36"/>
    </location>
</feature>
<evidence type="ECO:0000313" key="2">
    <source>
        <dbReference type="EMBL" id="KAK7685043.1"/>
    </source>
</evidence>
<name>A0AAW0FTU2_9APHY</name>
<keyword evidence="3" id="KW-1185">Reference proteome</keyword>
<feature type="region of interest" description="Disordered" evidence="1">
    <location>
        <begin position="190"/>
        <end position="353"/>
    </location>
</feature>
<feature type="compositionally biased region" description="Low complexity" evidence="1">
    <location>
        <begin position="263"/>
        <end position="282"/>
    </location>
</feature>
<dbReference type="Proteomes" id="UP001385951">
    <property type="component" value="Unassembled WGS sequence"/>
</dbReference>
<organism evidence="2 3">
    <name type="scientific">Cerrena zonata</name>
    <dbReference type="NCBI Taxonomy" id="2478898"/>
    <lineage>
        <taxon>Eukaryota</taxon>
        <taxon>Fungi</taxon>
        <taxon>Dikarya</taxon>
        <taxon>Basidiomycota</taxon>
        <taxon>Agaricomycotina</taxon>
        <taxon>Agaricomycetes</taxon>
        <taxon>Polyporales</taxon>
        <taxon>Cerrenaceae</taxon>
        <taxon>Cerrena</taxon>
    </lineage>
</organism>
<feature type="compositionally biased region" description="Low complexity" evidence="1">
    <location>
        <begin position="329"/>
        <end position="353"/>
    </location>
</feature>
<comment type="caution">
    <text evidence="2">The sequence shown here is derived from an EMBL/GenBank/DDBJ whole genome shotgun (WGS) entry which is preliminary data.</text>
</comment>
<feature type="compositionally biased region" description="Low complexity" evidence="1">
    <location>
        <begin position="143"/>
        <end position="153"/>
    </location>
</feature>
<feature type="region of interest" description="Disordered" evidence="1">
    <location>
        <begin position="22"/>
        <end position="80"/>
    </location>
</feature>
<evidence type="ECO:0000313" key="3">
    <source>
        <dbReference type="Proteomes" id="UP001385951"/>
    </source>
</evidence>
<dbReference type="EMBL" id="JASBNA010000022">
    <property type="protein sequence ID" value="KAK7685043.1"/>
    <property type="molecule type" value="Genomic_DNA"/>
</dbReference>
<feature type="compositionally biased region" description="Polar residues" evidence="1">
    <location>
        <begin position="210"/>
        <end position="224"/>
    </location>
</feature>
<accession>A0AAW0FTU2</accession>
<feature type="compositionally biased region" description="Basic and acidic residues" evidence="1">
    <location>
        <begin position="154"/>
        <end position="177"/>
    </location>
</feature>
<protein>
    <submittedName>
        <fullName evidence="2">Uncharacterized protein</fullName>
    </submittedName>
</protein>